<evidence type="ECO:0000256" key="9">
    <source>
        <dbReference type="ARBA" id="ARBA00025772"/>
    </source>
</evidence>
<protein>
    <recommendedName>
        <fullName evidence="2">Type II secretion system protein H</fullName>
    </recommendedName>
    <alternativeName>
        <fullName evidence="10">General secretion pathway protein H</fullName>
    </alternativeName>
</protein>
<keyword evidence="3" id="KW-1003">Cell membrane</keyword>
<proteinExistence type="inferred from homology"/>
<evidence type="ECO:0000313" key="13">
    <source>
        <dbReference type="EMBL" id="RFO98870.1"/>
    </source>
</evidence>
<comment type="subcellular location">
    <subcellularLocation>
        <location evidence="1">Cell inner membrane</location>
        <topology evidence="1">Single-pass membrane protein</topology>
    </subcellularLocation>
</comment>
<comment type="caution">
    <text evidence="13">The sequence shown here is derived from an EMBL/GenBank/DDBJ whole genome shotgun (WGS) entry which is preliminary data.</text>
</comment>
<dbReference type="GO" id="GO:0015628">
    <property type="term" value="P:protein secretion by the type II secretion system"/>
    <property type="evidence" value="ECO:0007669"/>
    <property type="project" value="InterPro"/>
</dbReference>
<evidence type="ECO:0000256" key="11">
    <source>
        <dbReference type="SAM" id="Phobius"/>
    </source>
</evidence>
<gene>
    <name evidence="13" type="ORF">DIC66_03090</name>
</gene>
<evidence type="ECO:0000256" key="8">
    <source>
        <dbReference type="ARBA" id="ARBA00023136"/>
    </source>
</evidence>
<evidence type="ECO:0000256" key="10">
    <source>
        <dbReference type="ARBA" id="ARBA00030775"/>
    </source>
</evidence>
<keyword evidence="5" id="KW-0997">Cell inner membrane</keyword>
<feature type="domain" description="General secretion pathway GspH" evidence="12">
    <location>
        <begin position="50"/>
        <end position="174"/>
    </location>
</feature>
<accession>A0A3E1RJX9</accession>
<evidence type="ECO:0000256" key="7">
    <source>
        <dbReference type="ARBA" id="ARBA00022989"/>
    </source>
</evidence>
<dbReference type="InterPro" id="IPR012902">
    <property type="entry name" value="N_methyl_site"/>
</dbReference>
<reference evidence="13 14" key="1">
    <citation type="submission" date="2018-05" db="EMBL/GenBank/DDBJ databases">
        <title>Rhodoferax soyangensis sp.nov., isolated from an oligotrophic freshwater lake.</title>
        <authorList>
            <person name="Park M."/>
        </authorList>
    </citation>
    <scope>NUCLEOTIDE SEQUENCE [LARGE SCALE GENOMIC DNA]</scope>
    <source>
        <strain evidence="13 14">IMCC26218</strain>
    </source>
</reference>
<dbReference type="OrthoDB" id="8592199at2"/>
<dbReference type="RefSeq" id="WP_117173875.1">
    <property type="nucleotide sequence ID" value="NZ_QFZK01000001.1"/>
</dbReference>
<evidence type="ECO:0000256" key="1">
    <source>
        <dbReference type="ARBA" id="ARBA00004377"/>
    </source>
</evidence>
<keyword evidence="6 11" id="KW-0812">Transmembrane</keyword>
<dbReference type="Pfam" id="PF12019">
    <property type="entry name" value="GspH"/>
    <property type="match status" value="1"/>
</dbReference>
<evidence type="ECO:0000256" key="6">
    <source>
        <dbReference type="ARBA" id="ARBA00022692"/>
    </source>
</evidence>
<evidence type="ECO:0000256" key="4">
    <source>
        <dbReference type="ARBA" id="ARBA00022481"/>
    </source>
</evidence>
<sequence>MSHKPNYTGQQKGVTPVEMLTTLAIACILAAVAMPSLSALVSDMRERSVAGALFTSLHRARNEAIHRNARVVICKSSTGLGCASKGGWHQGWIIFHDVNNNATLDAGETLIHTELLSPGNVSLTNNGRVEGYVSFTGEGLPRSVRLYILDETFTVCRQSVTQVTARQIKLSGPGNIRSVKSVVANCS</sequence>
<evidence type="ECO:0000256" key="2">
    <source>
        <dbReference type="ARBA" id="ARBA00021549"/>
    </source>
</evidence>
<evidence type="ECO:0000259" key="12">
    <source>
        <dbReference type="Pfam" id="PF12019"/>
    </source>
</evidence>
<name>A0A3E1RJX9_9BURK</name>
<evidence type="ECO:0000256" key="5">
    <source>
        <dbReference type="ARBA" id="ARBA00022519"/>
    </source>
</evidence>
<feature type="transmembrane region" description="Helical" evidence="11">
    <location>
        <begin position="20"/>
        <end position="41"/>
    </location>
</feature>
<keyword evidence="8 11" id="KW-0472">Membrane</keyword>
<organism evidence="13 14">
    <name type="scientific">Rhodoferax lacus</name>
    <dbReference type="NCBI Taxonomy" id="2184758"/>
    <lineage>
        <taxon>Bacteria</taxon>
        <taxon>Pseudomonadati</taxon>
        <taxon>Pseudomonadota</taxon>
        <taxon>Betaproteobacteria</taxon>
        <taxon>Burkholderiales</taxon>
        <taxon>Comamonadaceae</taxon>
        <taxon>Rhodoferax</taxon>
    </lineage>
</organism>
<evidence type="ECO:0000256" key="3">
    <source>
        <dbReference type="ARBA" id="ARBA00022475"/>
    </source>
</evidence>
<dbReference type="GO" id="GO:0005886">
    <property type="term" value="C:plasma membrane"/>
    <property type="evidence" value="ECO:0007669"/>
    <property type="project" value="UniProtKB-SubCell"/>
</dbReference>
<keyword evidence="4" id="KW-0488">Methylation</keyword>
<dbReference type="InterPro" id="IPR045584">
    <property type="entry name" value="Pilin-like"/>
</dbReference>
<keyword evidence="7 11" id="KW-1133">Transmembrane helix</keyword>
<keyword evidence="14" id="KW-1185">Reference proteome</keyword>
<dbReference type="EMBL" id="QFZK01000001">
    <property type="protein sequence ID" value="RFO98870.1"/>
    <property type="molecule type" value="Genomic_DNA"/>
</dbReference>
<dbReference type="InterPro" id="IPR022346">
    <property type="entry name" value="T2SS_GspH"/>
</dbReference>
<evidence type="ECO:0000313" key="14">
    <source>
        <dbReference type="Proteomes" id="UP000260665"/>
    </source>
</evidence>
<dbReference type="GO" id="GO:0015627">
    <property type="term" value="C:type II protein secretion system complex"/>
    <property type="evidence" value="ECO:0007669"/>
    <property type="project" value="InterPro"/>
</dbReference>
<dbReference type="AlphaFoldDB" id="A0A3E1RJX9"/>
<dbReference type="Proteomes" id="UP000260665">
    <property type="component" value="Unassembled WGS sequence"/>
</dbReference>
<dbReference type="SUPFAM" id="SSF54523">
    <property type="entry name" value="Pili subunits"/>
    <property type="match status" value="1"/>
</dbReference>
<comment type="similarity">
    <text evidence="9">Belongs to the GSP H family.</text>
</comment>
<dbReference type="Gene3D" id="3.55.40.10">
    <property type="entry name" value="minor pseudopilin epsh domain"/>
    <property type="match status" value="1"/>
</dbReference>
<dbReference type="NCBIfam" id="TIGR02532">
    <property type="entry name" value="IV_pilin_GFxxxE"/>
    <property type="match status" value="1"/>
</dbReference>